<comment type="caution">
    <text evidence="1">The sequence shown here is derived from an EMBL/GenBank/DDBJ whole genome shotgun (WGS) entry which is preliminary data.</text>
</comment>
<name>A0ABR6DLL7_9FLAO</name>
<dbReference type="Proteomes" id="UP000555003">
    <property type="component" value="Unassembled WGS sequence"/>
</dbReference>
<dbReference type="EMBL" id="JACJIS010000001">
    <property type="protein sequence ID" value="MBA9072364.1"/>
    <property type="molecule type" value="Genomic_DNA"/>
</dbReference>
<accession>A0ABR6DLL7</accession>
<organism evidence="1 2">
    <name type="scientific">Flavobacterium gossypii</name>
    <dbReference type="NCBI Taxonomy" id="1646119"/>
    <lineage>
        <taxon>Bacteria</taxon>
        <taxon>Pseudomonadati</taxon>
        <taxon>Bacteroidota</taxon>
        <taxon>Flavobacteriia</taxon>
        <taxon>Flavobacteriales</taxon>
        <taxon>Flavobacteriaceae</taxon>
        <taxon>Flavobacterium</taxon>
    </lineage>
</organism>
<evidence type="ECO:0000313" key="1">
    <source>
        <dbReference type="EMBL" id="MBA9072364.1"/>
    </source>
</evidence>
<reference evidence="1 2" key="1">
    <citation type="submission" date="2020-08" db="EMBL/GenBank/DDBJ databases">
        <title>Genomic Encyclopedia of Type Strains, Phase IV (KMG-IV): sequencing the most valuable type-strain genomes for metagenomic binning, comparative biology and taxonomic classification.</title>
        <authorList>
            <person name="Goeker M."/>
        </authorList>
    </citation>
    <scope>NUCLEOTIDE SEQUENCE [LARGE SCALE GENOMIC DNA]</scope>
    <source>
        <strain evidence="1 2">DSM 100397</strain>
    </source>
</reference>
<keyword evidence="2" id="KW-1185">Reference proteome</keyword>
<evidence type="ECO:0000313" key="2">
    <source>
        <dbReference type="Proteomes" id="UP000555003"/>
    </source>
</evidence>
<proteinExistence type="predicted"/>
<protein>
    <recommendedName>
        <fullName evidence="3">Lipocalin-like domain-containing protein</fullName>
    </recommendedName>
</protein>
<gene>
    <name evidence="1" type="ORF">GGR22_000490</name>
</gene>
<sequence>MKHIFSLVALFYSITICYSQNKELTGKWILVKTIYNDGKNIEINNPTLFTRIGVYY</sequence>
<evidence type="ECO:0008006" key="3">
    <source>
        <dbReference type="Google" id="ProtNLM"/>
    </source>
</evidence>